<dbReference type="STRING" id="349307.Mthe_1156"/>
<dbReference type="PIRSF" id="PIRSF037409">
    <property type="entry name" value="UCP037409_transporter"/>
    <property type="match status" value="1"/>
</dbReference>
<feature type="transmembrane region" description="Helical" evidence="1">
    <location>
        <begin position="101"/>
        <end position="123"/>
    </location>
</feature>
<dbReference type="Pfam" id="PF09930">
    <property type="entry name" value="DUF2162"/>
    <property type="match status" value="1"/>
</dbReference>
<dbReference type="Proteomes" id="UP000000674">
    <property type="component" value="Chromosome"/>
</dbReference>
<dbReference type="EMBL" id="CP000477">
    <property type="protein sequence ID" value="ABK14938.1"/>
    <property type="molecule type" value="Genomic_DNA"/>
</dbReference>
<reference evidence="2 3" key="1">
    <citation type="submission" date="2006-10" db="EMBL/GenBank/DDBJ databases">
        <title>Complete sequence of Methanosaeta thermophila PT.</title>
        <authorList>
            <consortium name="US DOE Joint Genome Institute"/>
            <person name="Copeland A."/>
            <person name="Lucas S."/>
            <person name="Lapidus A."/>
            <person name="Barry K."/>
            <person name="Detter J.C."/>
            <person name="Glavina del Rio T."/>
            <person name="Hammon N."/>
            <person name="Israni S."/>
            <person name="Pitluck S."/>
            <person name="Chain P."/>
            <person name="Malfatti S."/>
            <person name="Shin M."/>
            <person name="Vergez L."/>
            <person name="Schmutz J."/>
            <person name="Larimer F."/>
            <person name="Land M."/>
            <person name="Hauser L."/>
            <person name="Kyrpides N."/>
            <person name="Kim E."/>
            <person name="Smith K.S."/>
            <person name="Ingram-Smith C."/>
            <person name="Richardson P."/>
        </authorList>
    </citation>
    <scope>NUCLEOTIDE SEQUENCE [LARGE SCALE GENOMIC DNA]</scope>
    <source>
        <strain evidence="3">DSM 6194 / JCM 14653 / NBRC 101360 / PT</strain>
    </source>
</reference>
<keyword evidence="1" id="KW-1133">Transmembrane helix</keyword>
<gene>
    <name evidence="2" type="ordered locus">Mthe_1156</name>
</gene>
<feature type="transmembrane region" description="Helical" evidence="1">
    <location>
        <begin position="135"/>
        <end position="153"/>
    </location>
</feature>
<evidence type="ECO:0008006" key="4">
    <source>
        <dbReference type="Google" id="ProtNLM"/>
    </source>
</evidence>
<feature type="transmembrane region" description="Helical" evidence="1">
    <location>
        <begin position="64"/>
        <end position="89"/>
    </location>
</feature>
<keyword evidence="1" id="KW-0472">Membrane</keyword>
<accession>A0B8B4</accession>
<feature type="transmembrane region" description="Helical" evidence="1">
    <location>
        <begin position="34"/>
        <end position="52"/>
    </location>
</feature>
<organism evidence="2 3">
    <name type="scientific">Methanothrix thermoacetophila (strain DSM 6194 / JCM 14653 / NBRC 101360 / PT)</name>
    <name type="common">Methanosaeta thermophila</name>
    <dbReference type="NCBI Taxonomy" id="349307"/>
    <lineage>
        <taxon>Archaea</taxon>
        <taxon>Methanobacteriati</taxon>
        <taxon>Methanobacteriota</taxon>
        <taxon>Stenosarchaea group</taxon>
        <taxon>Methanomicrobia</taxon>
        <taxon>Methanotrichales</taxon>
        <taxon>Methanotrichaceae</taxon>
        <taxon>Methanothrix</taxon>
    </lineage>
</organism>
<protein>
    <recommendedName>
        <fullName evidence="4">Membrane transporter</fullName>
    </recommendedName>
</protein>
<dbReference type="OrthoDB" id="107723at2157"/>
<dbReference type="RefSeq" id="WP_011696331.1">
    <property type="nucleotide sequence ID" value="NC_008553.1"/>
</dbReference>
<evidence type="ECO:0000313" key="3">
    <source>
        <dbReference type="Proteomes" id="UP000000674"/>
    </source>
</evidence>
<feature type="transmembrane region" description="Helical" evidence="1">
    <location>
        <begin position="165"/>
        <end position="183"/>
    </location>
</feature>
<evidence type="ECO:0000313" key="2">
    <source>
        <dbReference type="EMBL" id="ABK14938.1"/>
    </source>
</evidence>
<keyword evidence="3" id="KW-1185">Reference proteome</keyword>
<dbReference type="HOGENOM" id="CLU_096712_0_0_2"/>
<name>A0B8B4_METTP</name>
<evidence type="ECO:0000256" key="1">
    <source>
        <dbReference type="SAM" id="Phobius"/>
    </source>
</evidence>
<feature type="transmembrane region" description="Helical" evidence="1">
    <location>
        <begin position="6"/>
        <end position="27"/>
    </location>
</feature>
<proteinExistence type="predicted"/>
<feature type="transmembrane region" description="Helical" evidence="1">
    <location>
        <begin position="203"/>
        <end position="219"/>
    </location>
</feature>
<dbReference type="AlphaFoldDB" id="A0B8B4"/>
<sequence length="226" mass="24355">MDVAIALGVLTGLLIFALKASMGCGLAHLSCREIVLVASGYLLVATAMGFVIDRMSIDLMAEMIRAGVAMHTVLAICLVALGMLTLREWRRSGTDISRKTFWALSIPCPACMVATFLSCGVLADVIKISPARIGAAVGLMLFVTITSISLLLRRIRGGPDIIGRVMMLLGGFYILSIMLLPSYIQLQKTSLDCIAPEMHSELVPSYLILLLLISIGYVIRRKGVIV</sequence>
<dbReference type="KEGG" id="mtp:Mthe_1156"/>
<dbReference type="InterPro" id="IPR017199">
    <property type="entry name" value="UCP037409_transporter"/>
</dbReference>
<dbReference type="GeneID" id="4462959"/>
<keyword evidence="1" id="KW-0812">Transmembrane</keyword>